<organism evidence="2 3">
    <name type="scientific">Oryza sativa subsp. japonica</name>
    <name type="common">Rice</name>
    <dbReference type="NCBI Taxonomy" id="39947"/>
    <lineage>
        <taxon>Eukaryota</taxon>
        <taxon>Viridiplantae</taxon>
        <taxon>Streptophyta</taxon>
        <taxon>Embryophyta</taxon>
        <taxon>Tracheophyta</taxon>
        <taxon>Spermatophyta</taxon>
        <taxon>Magnoliopsida</taxon>
        <taxon>Liliopsida</taxon>
        <taxon>Poales</taxon>
        <taxon>Poaceae</taxon>
        <taxon>BOP clade</taxon>
        <taxon>Oryzoideae</taxon>
        <taxon>Oryzeae</taxon>
        <taxon>Oryzinae</taxon>
        <taxon>Oryza</taxon>
        <taxon>Oryza sativa</taxon>
    </lineage>
</organism>
<evidence type="ECO:0000313" key="2">
    <source>
        <dbReference type="EMBL" id="BAD15817.1"/>
    </source>
</evidence>
<proteinExistence type="predicted"/>
<dbReference type="EMBL" id="AP004865">
    <property type="protein sequence ID" value="BAD15817.1"/>
    <property type="molecule type" value="Genomic_DNA"/>
</dbReference>
<name>Q6Z7F1_ORYSJ</name>
<reference evidence="3" key="3">
    <citation type="journal article" date="2005" name="Nature">
        <title>The map-based sequence of the rice genome.</title>
        <authorList>
            <consortium name="International rice genome sequencing project (IRGSP)"/>
            <person name="Matsumoto T."/>
            <person name="Wu J."/>
            <person name="Kanamori H."/>
            <person name="Katayose Y."/>
            <person name="Fujisawa M."/>
            <person name="Namiki N."/>
            <person name="Mizuno H."/>
            <person name="Yamamoto K."/>
            <person name="Antonio B.A."/>
            <person name="Baba T."/>
            <person name="Sakata K."/>
            <person name="Nagamura Y."/>
            <person name="Aoki H."/>
            <person name="Arikawa K."/>
            <person name="Arita K."/>
            <person name="Bito T."/>
            <person name="Chiden Y."/>
            <person name="Fujitsuka N."/>
            <person name="Fukunaka R."/>
            <person name="Hamada M."/>
            <person name="Harada C."/>
            <person name="Hayashi A."/>
            <person name="Hijishita S."/>
            <person name="Honda M."/>
            <person name="Hosokawa S."/>
            <person name="Ichikawa Y."/>
            <person name="Idonuma A."/>
            <person name="Iijima M."/>
            <person name="Ikeda M."/>
            <person name="Ikeno M."/>
            <person name="Ito K."/>
            <person name="Ito S."/>
            <person name="Ito T."/>
            <person name="Ito Y."/>
            <person name="Ito Y."/>
            <person name="Iwabuchi A."/>
            <person name="Kamiya K."/>
            <person name="Karasawa W."/>
            <person name="Kurita K."/>
            <person name="Katagiri S."/>
            <person name="Kikuta A."/>
            <person name="Kobayashi H."/>
            <person name="Kobayashi N."/>
            <person name="Machita K."/>
            <person name="Maehara T."/>
            <person name="Masukawa M."/>
            <person name="Mizubayashi T."/>
            <person name="Mukai Y."/>
            <person name="Nagasaki H."/>
            <person name="Nagata Y."/>
            <person name="Naito S."/>
            <person name="Nakashima M."/>
            <person name="Nakama Y."/>
            <person name="Nakamichi Y."/>
            <person name="Nakamura M."/>
            <person name="Meguro A."/>
            <person name="Negishi M."/>
            <person name="Ohta I."/>
            <person name="Ohta T."/>
            <person name="Okamoto M."/>
            <person name="Ono N."/>
            <person name="Saji S."/>
            <person name="Sakaguchi M."/>
            <person name="Sakai K."/>
            <person name="Shibata M."/>
            <person name="Shimokawa T."/>
            <person name="Song J."/>
            <person name="Takazaki Y."/>
            <person name="Terasawa K."/>
            <person name="Tsugane M."/>
            <person name="Tsuji K."/>
            <person name="Ueda S."/>
            <person name="Waki K."/>
            <person name="Yamagata H."/>
            <person name="Yamamoto M."/>
            <person name="Yamamoto S."/>
            <person name="Yamane H."/>
            <person name="Yoshiki S."/>
            <person name="Yoshihara R."/>
            <person name="Yukawa K."/>
            <person name="Zhong H."/>
            <person name="Yano M."/>
            <person name="Yuan Q."/>
            <person name="Ouyang S."/>
            <person name="Liu J."/>
            <person name="Jones K.M."/>
            <person name="Gansberger K."/>
            <person name="Moffat K."/>
            <person name="Hill J."/>
            <person name="Bera J."/>
            <person name="Fadrosh D."/>
            <person name="Jin S."/>
            <person name="Johri S."/>
            <person name="Kim M."/>
            <person name="Overton L."/>
            <person name="Reardon M."/>
            <person name="Tsitrin T."/>
            <person name="Vuong H."/>
            <person name="Weaver B."/>
            <person name="Ciecko A."/>
            <person name="Tallon L."/>
            <person name="Jackson J."/>
            <person name="Pai G."/>
            <person name="Aken S.V."/>
            <person name="Utterback T."/>
            <person name="Reidmuller S."/>
            <person name="Feldblyum T."/>
            <person name="Hsiao J."/>
            <person name="Zismann V."/>
            <person name="Iobst S."/>
            <person name="de Vazeille A.R."/>
            <person name="Buell C.R."/>
            <person name="Ying K."/>
            <person name="Li Y."/>
            <person name="Lu T."/>
            <person name="Huang Y."/>
            <person name="Zhao Q."/>
            <person name="Feng Q."/>
            <person name="Zhang L."/>
            <person name="Zhu J."/>
            <person name="Weng Q."/>
            <person name="Mu J."/>
            <person name="Lu Y."/>
            <person name="Fan D."/>
            <person name="Liu Y."/>
            <person name="Guan J."/>
            <person name="Zhang Y."/>
            <person name="Yu S."/>
            <person name="Liu X."/>
            <person name="Zhang Y."/>
            <person name="Hong G."/>
            <person name="Han B."/>
            <person name="Choisne N."/>
            <person name="Demange N."/>
            <person name="Orjeda G."/>
            <person name="Samain S."/>
            <person name="Cattolico L."/>
            <person name="Pelletier E."/>
            <person name="Couloux A."/>
            <person name="Segurens B."/>
            <person name="Wincker P."/>
            <person name="D'Hont A."/>
            <person name="Scarpelli C."/>
            <person name="Weissenbach J."/>
            <person name="Salanoubat M."/>
            <person name="Quetier F."/>
            <person name="Yu Y."/>
            <person name="Kim H.R."/>
            <person name="Rambo T."/>
            <person name="Currie J."/>
            <person name="Collura K."/>
            <person name="Luo M."/>
            <person name="Yang T."/>
            <person name="Ammiraju J.S.S."/>
            <person name="Engler F."/>
            <person name="Soderlund C."/>
            <person name="Wing R.A."/>
            <person name="Palmer L.E."/>
            <person name="de la Bastide M."/>
            <person name="Spiegel L."/>
            <person name="Nascimento L."/>
            <person name="Zutavern T."/>
            <person name="O'Shaughnessy A."/>
            <person name="Dike S."/>
            <person name="Dedhia N."/>
            <person name="Preston R."/>
            <person name="Balija V."/>
            <person name="McCombie W.R."/>
            <person name="Chow T."/>
            <person name="Chen H."/>
            <person name="Chung M."/>
            <person name="Chen C."/>
            <person name="Shaw J."/>
            <person name="Wu H."/>
            <person name="Hsiao K."/>
            <person name="Chao Y."/>
            <person name="Chu M."/>
            <person name="Cheng C."/>
            <person name="Hour A."/>
            <person name="Lee P."/>
            <person name="Lin S."/>
            <person name="Lin Y."/>
            <person name="Liou J."/>
            <person name="Liu S."/>
            <person name="Hsing Y."/>
            <person name="Raghuvanshi S."/>
            <person name="Mohanty A."/>
            <person name="Bharti A.K."/>
            <person name="Gaur A."/>
            <person name="Gupta V."/>
            <person name="Kumar D."/>
            <person name="Ravi V."/>
            <person name="Vij S."/>
            <person name="Kapur A."/>
            <person name="Khurana P."/>
            <person name="Khurana P."/>
            <person name="Khurana J.P."/>
            <person name="Tyagi A.K."/>
            <person name="Gaikwad K."/>
            <person name="Singh A."/>
            <person name="Dalal V."/>
            <person name="Srivastava S."/>
            <person name="Dixit A."/>
            <person name="Pal A.K."/>
            <person name="Ghazi I.A."/>
            <person name="Yadav M."/>
            <person name="Pandit A."/>
            <person name="Bhargava A."/>
            <person name="Sureshbabu K."/>
            <person name="Batra K."/>
            <person name="Sharma T.R."/>
            <person name="Mohapatra T."/>
            <person name="Singh N.K."/>
            <person name="Messing J."/>
            <person name="Nelson A.B."/>
            <person name="Fuks G."/>
            <person name="Kavchok S."/>
            <person name="Keizer G."/>
            <person name="Linton E."/>
            <person name="Llaca V."/>
            <person name="Song R."/>
            <person name="Tanyolac B."/>
            <person name="Young S."/>
            <person name="Ho-Il K."/>
            <person name="Hahn J.H."/>
            <person name="Sangsakoo G."/>
            <person name="Vanavichit A."/>
            <person name="de Mattos Luiz.A.T."/>
            <person name="Zimmer P.D."/>
            <person name="Malone G."/>
            <person name="Dellagostin O."/>
            <person name="de Oliveira A.C."/>
            <person name="Bevan M."/>
            <person name="Bancroft I."/>
            <person name="Minx P."/>
            <person name="Cordum H."/>
            <person name="Wilson R."/>
            <person name="Cheng Z."/>
            <person name="Jin W."/>
            <person name="Jiang J."/>
            <person name="Leong S.A."/>
            <person name="Iwama H."/>
            <person name="Gojobori T."/>
            <person name="Itoh T."/>
            <person name="Niimura Y."/>
            <person name="Fujii Y."/>
            <person name="Habara T."/>
            <person name="Sakai H."/>
            <person name="Sato Y."/>
            <person name="Wilson G."/>
            <person name="Kumar K."/>
            <person name="McCouch S."/>
            <person name="Juretic N."/>
            <person name="Hoen D."/>
            <person name="Wright S."/>
            <person name="Bruskiewich R."/>
            <person name="Bureau T."/>
            <person name="Miyao A."/>
            <person name="Hirochika H."/>
            <person name="Nishikawa T."/>
            <person name="Kadowaki K."/>
            <person name="Sugiura M."/>
            <person name="Burr B."/>
            <person name="Sasaki T."/>
        </authorList>
    </citation>
    <scope>NUCLEOTIDE SEQUENCE [LARGE SCALE GENOMIC DNA]</scope>
    <source>
        <strain evidence="3">cv. Nipponbare</strain>
    </source>
</reference>
<dbReference type="Proteomes" id="UP000000763">
    <property type="component" value="Chromosome 2"/>
</dbReference>
<sequence length="79" mass="8913">MDRSVFRAVELGSQPQVSNTALMRMFFSRVKDDDPGLPYNRLGTPLSDLKATLVELDESNEHDAEIGEAFFYAVDEDED</sequence>
<evidence type="ECO:0000313" key="1">
    <source>
        <dbReference type="EMBL" id="BAD15590.1"/>
    </source>
</evidence>
<evidence type="ECO:0000313" key="3">
    <source>
        <dbReference type="Proteomes" id="UP000000763"/>
    </source>
</evidence>
<gene>
    <name evidence="1" type="ORF">OJ1712_E04.25</name>
    <name evidence="2" type="ORF">P0020C11.14</name>
</gene>
<reference evidence="3" key="4">
    <citation type="journal article" date="2008" name="Nucleic Acids Res.">
        <title>The rice annotation project database (RAP-DB): 2008 update.</title>
        <authorList>
            <consortium name="The rice annotation project (RAP)"/>
        </authorList>
    </citation>
    <scope>GENOME REANNOTATION</scope>
    <source>
        <strain evidence="3">cv. Nipponbare</strain>
    </source>
</reference>
<accession>Q6Z7F1</accession>
<reference evidence="1" key="1">
    <citation type="submission" date="2001-09" db="EMBL/GenBank/DDBJ databases">
        <title>Oryza sativa nipponbare(GA3) genomic DNA, chromosome 2, BAC clone:OJ1712_E04.</title>
        <authorList>
            <person name="Sasaki T."/>
            <person name="Matsumoto T."/>
            <person name="Yamamoto K."/>
        </authorList>
    </citation>
    <scope>NUCLEOTIDE SEQUENCE</scope>
</reference>
<dbReference type="AlphaFoldDB" id="Q6Z7F1"/>
<reference evidence="2" key="2">
    <citation type="submission" date="2002-03" db="EMBL/GenBank/DDBJ databases">
        <title>Oryza sativa nipponbare(GA3) genomic DNA, chromosome 2, PAC clone:P0020C11.</title>
        <authorList>
            <person name="Sasaki T."/>
            <person name="Matsumoto T."/>
            <person name="Yamamoto K."/>
        </authorList>
    </citation>
    <scope>NUCLEOTIDE SEQUENCE</scope>
</reference>
<protein>
    <submittedName>
        <fullName evidence="2">Uncharacterized protein</fullName>
    </submittedName>
</protein>
<dbReference type="EMBL" id="AP004144">
    <property type="protein sequence ID" value="BAD15590.1"/>
    <property type="molecule type" value="Genomic_DNA"/>
</dbReference>